<evidence type="ECO:0000256" key="5">
    <source>
        <dbReference type="ARBA" id="ARBA00022989"/>
    </source>
</evidence>
<comment type="caution">
    <text evidence="8">The sequence shown here is derived from an EMBL/GenBank/DDBJ whole genome shotgun (WGS) entry which is preliminary data.</text>
</comment>
<evidence type="ECO:0000256" key="2">
    <source>
        <dbReference type="ARBA" id="ARBA00006528"/>
    </source>
</evidence>
<evidence type="ECO:0000256" key="6">
    <source>
        <dbReference type="ARBA" id="ARBA00023136"/>
    </source>
</evidence>
<dbReference type="EMBL" id="CADEAL010001935">
    <property type="protein sequence ID" value="CAB1436753.1"/>
    <property type="molecule type" value="Genomic_DNA"/>
</dbReference>
<feature type="transmembrane region" description="Helical" evidence="7">
    <location>
        <begin position="121"/>
        <end position="145"/>
    </location>
</feature>
<organism evidence="8 9">
    <name type="scientific">Pleuronectes platessa</name>
    <name type="common">European plaice</name>
    <dbReference type="NCBI Taxonomy" id="8262"/>
    <lineage>
        <taxon>Eukaryota</taxon>
        <taxon>Metazoa</taxon>
        <taxon>Chordata</taxon>
        <taxon>Craniata</taxon>
        <taxon>Vertebrata</taxon>
        <taxon>Euteleostomi</taxon>
        <taxon>Actinopterygii</taxon>
        <taxon>Neopterygii</taxon>
        <taxon>Teleostei</taxon>
        <taxon>Neoteleostei</taxon>
        <taxon>Acanthomorphata</taxon>
        <taxon>Carangaria</taxon>
        <taxon>Pleuronectiformes</taxon>
        <taxon>Pleuronectoidei</taxon>
        <taxon>Pleuronectidae</taxon>
        <taxon>Pleuronectes</taxon>
    </lineage>
</organism>
<evidence type="ECO:0000256" key="7">
    <source>
        <dbReference type="SAM" id="Phobius"/>
    </source>
</evidence>
<reference evidence="8" key="1">
    <citation type="submission" date="2020-03" db="EMBL/GenBank/DDBJ databases">
        <authorList>
            <person name="Weist P."/>
        </authorList>
    </citation>
    <scope>NUCLEOTIDE SEQUENCE</scope>
</reference>
<accession>A0A9N7UQ72</accession>
<dbReference type="GO" id="GO:0008508">
    <property type="term" value="F:bile acid:sodium symporter activity"/>
    <property type="evidence" value="ECO:0007669"/>
    <property type="project" value="TreeGrafter"/>
</dbReference>
<keyword evidence="9" id="KW-1185">Reference proteome</keyword>
<keyword evidence="3 7" id="KW-0812">Transmembrane</keyword>
<keyword evidence="4" id="KW-0813">Transport</keyword>
<evidence type="ECO:0000313" key="9">
    <source>
        <dbReference type="Proteomes" id="UP001153269"/>
    </source>
</evidence>
<keyword evidence="6 7" id="KW-0472">Membrane</keyword>
<proteinExistence type="inferred from homology"/>
<dbReference type="InterPro" id="IPR038770">
    <property type="entry name" value="Na+/solute_symporter_sf"/>
</dbReference>
<evidence type="ECO:0000256" key="3">
    <source>
        <dbReference type="ARBA" id="ARBA00022692"/>
    </source>
</evidence>
<evidence type="ECO:0000313" key="8">
    <source>
        <dbReference type="EMBL" id="CAB1436753.1"/>
    </source>
</evidence>
<evidence type="ECO:0000256" key="4">
    <source>
        <dbReference type="ARBA" id="ARBA00022847"/>
    </source>
</evidence>
<keyword evidence="4" id="KW-0769">Symport</keyword>
<gene>
    <name evidence="8" type="ORF">PLEPLA_LOCUS24786</name>
</gene>
<sequence>MDDAAPSWQNDSFLSFNTTAAMSPVVDKALKALTTTLLCIVMVSLGCTMELSKIKMHFMKPKGLVIALLSQYGVMPFTAFCLAKAFQLTDIRALVILICGCSPGGNLSNVLTLALMGDNNLSIVMTACSMLLALGMMPLLLLIYCQGFPHLQEALPYVGIVISLSLLVIASAVGILINFYRPRYANTVKKVAFPPAVMGPLFMFPMVFAFFQLTEGAVIVGLFRCHRRFTQKRKVSAAEAYKPAPTDDNANVLL</sequence>
<dbReference type="PANTHER" id="PTHR10361">
    <property type="entry name" value="SODIUM-BILE ACID COTRANSPORTER"/>
    <property type="match status" value="1"/>
</dbReference>
<dbReference type="InterPro" id="IPR002657">
    <property type="entry name" value="BilAc:Na_symport/Acr3"/>
</dbReference>
<keyword evidence="5 7" id="KW-1133">Transmembrane helix</keyword>
<dbReference type="InterPro" id="IPR004710">
    <property type="entry name" value="Bilac:Na_transpt"/>
</dbReference>
<name>A0A9N7UQ72_PLEPL</name>
<protein>
    <recommendedName>
        <fullName evidence="10">Solute carrier family 10 member 1</fullName>
    </recommendedName>
</protein>
<feature type="transmembrane region" description="Helical" evidence="7">
    <location>
        <begin position="200"/>
        <end position="223"/>
    </location>
</feature>
<dbReference type="Gene3D" id="1.20.1530.20">
    <property type="match status" value="1"/>
</dbReference>
<dbReference type="PANTHER" id="PTHR10361:SF40">
    <property type="entry name" value="HEPATIC SODIUM_BILE ACID COTRANSPORTER"/>
    <property type="match status" value="1"/>
</dbReference>
<evidence type="ECO:0000256" key="1">
    <source>
        <dbReference type="ARBA" id="ARBA00004141"/>
    </source>
</evidence>
<evidence type="ECO:0008006" key="10">
    <source>
        <dbReference type="Google" id="ProtNLM"/>
    </source>
</evidence>
<dbReference type="Proteomes" id="UP001153269">
    <property type="component" value="Unassembled WGS sequence"/>
</dbReference>
<dbReference type="Pfam" id="PF01758">
    <property type="entry name" value="SBF"/>
    <property type="match status" value="1"/>
</dbReference>
<dbReference type="AlphaFoldDB" id="A0A9N7UQ72"/>
<feature type="transmembrane region" description="Helical" evidence="7">
    <location>
        <begin position="63"/>
        <end position="86"/>
    </location>
</feature>
<feature type="transmembrane region" description="Helical" evidence="7">
    <location>
        <begin position="157"/>
        <end position="180"/>
    </location>
</feature>
<dbReference type="GO" id="GO:0016020">
    <property type="term" value="C:membrane"/>
    <property type="evidence" value="ECO:0007669"/>
    <property type="project" value="UniProtKB-SubCell"/>
</dbReference>
<comment type="subcellular location">
    <subcellularLocation>
        <location evidence="1">Membrane</location>
        <topology evidence="1">Multi-pass membrane protein</topology>
    </subcellularLocation>
</comment>
<feature type="transmembrane region" description="Helical" evidence="7">
    <location>
        <begin position="32"/>
        <end position="51"/>
    </location>
</feature>
<comment type="similarity">
    <text evidence="2">Belongs to the bile acid:sodium symporter (BASS) (TC 2.A.28) family.</text>
</comment>